<dbReference type="Pfam" id="PF00439">
    <property type="entry name" value="Bromodomain"/>
    <property type="match status" value="2"/>
</dbReference>
<feature type="compositionally biased region" description="Basic and acidic residues" evidence="3">
    <location>
        <begin position="168"/>
        <end position="186"/>
    </location>
</feature>
<dbReference type="CDD" id="cd05500">
    <property type="entry name" value="Bromo_BDF1_2_I"/>
    <property type="match status" value="1"/>
</dbReference>
<feature type="compositionally biased region" description="Basic and acidic residues" evidence="3">
    <location>
        <begin position="833"/>
        <end position="844"/>
    </location>
</feature>
<feature type="compositionally biased region" description="Low complexity" evidence="3">
    <location>
        <begin position="685"/>
        <end position="697"/>
    </location>
</feature>
<protein>
    <recommendedName>
        <fullName evidence="8">Bromodomain-containing protein</fullName>
    </recommendedName>
</protein>
<dbReference type="SMART" id="SM00297">
    <property type="entry name" value="BROMO"/>
    <property type="match status" value="2"/>
</dbReference>
<feature type="compositionally biased region" description="Polar residues" evidence="3">
    <location>
        <begin position="135"/>
        <end position="145"/>
    </location>
</feature>
<evidence type="ECO:0000313" key="7">
    <source>
        <dbReference type="Proteomes" id="UP001562354"/>
    </source>
</evidence>
<feature type="region of interest" description="Disordered" evidence="3">
    <location>
        <begin position="628"/>
        <end position="664"/>
    </location>
</feature>
<feature type="region of interest" description="Disordered" evidence="3">
    <location>
        <begin position="1"/>
        <end position="329"/>
    </location>
</feature>
<organism evidence="6 7">
    <name type="scientific">Neodothiora populina</name>
    <dbReference type="NCBI Taxonomy" id="2781224"/>
    <lineage>
        <taxon>Eukaryota</taxon>
        <taxon>Fungi</taxon>
        <taxon>Dikarya</taxon>
        <taxon>Ascomycota</taxon>
        <taxon>Pezizomycotina</taxon>
        <taxon>Dothideomycetes</taxon>
        <taxon>Dothideomycetidae</taxon>
        <taxon>Dothideales</taxon>
        <taxon>Dothioraceae</taxon>
        <taxon>Neodothiora</taxon>
    </lineage>
</organism>
<dbReference type="PANTHER" id="PTHR22880">
    <property type="entry name" value="FALZ-RELATED BROMODOMAIN-CONTAINING PROTEINS"/>
    <property type="match status" value="1"/>
</dbReference>
<keyword evidence="7" id="KW-1185">Reference proteome</keyword>
<dbReference type="Proteomes" id="UP001562354">
    <property type="component" value="Unassembled WGS sequence"/>
</dbReference>
<gene>
    <name evidence="6" type="ORF">AAFC00_006439</name>
</gene>
<comment type="caution">
    <text evidence="6">The sequence shown here is derived from an EMBL/GenBank/DDBJ whole genome shotgun (WGS) entry which is preliminary data.</text>
</comment>
<feature type="compositionally biased region" description="Low complexity" evidence="3">
    <location>
        <begin position="704"/>
        <end position="721"/>
    </location>
</feature>
<dbReference type="PROSITE" id="PS00633">
    <property type="entry name" value="BROMODOMAIN_1"/>
    <property type="match status" value="1"/>
</dbReference>
<dbReference type="RefSeq" id="XP_069197608.1">
    <property type="nucleotide sequence ID" value="XM_069346395.1"/>
</dbReference>
<feature type="compositionally biased region" description="Basic and acidic residues" evidence="3">
    <location>
        <begin position="240"/>
        <end position="252"/>
    </location>
</feature>
<dbReference type="PANTHER" id="PTHR22880:SF225">
    <property type="entry name" value="BROMODOMAIN-CONTAINING PROTEIN BET-1-RELATED"/>
    <property type="match status" value="1"/>
</dbReference>
<keyword evidence="1 2" id="KW-0103">Bromodomain</keyword>
<feature type="compositionally biased region" description="Basic residues" evidence="3">
    <location>
        <begin position="823"/>
        <end position="832"/>
    </location>
</feature>
<dbReference type="Pfam" id="PF17035">
    <property type="entry name" value="BET"/>
    <property type="match status" value="1"/>
</dbReference>
<dbReference type="InterPro" id="IPR027353">
    <property type="entry name" value="NET_dom"/>
</dbReference>
<feature type="compositionally biased region" description="Acidic residues" evidence="3">
    <location>
        <begin position="805"/>
        <end position="815"/>
    </location>
</feature>
<dbReference type="InterPro" id="IPR038336">
    <property type="entry name" value="NET_sf"/>
</dbReference>
<dbReference type="Gene3D" id="1.20.1270.220">
    <property type="match status" value="1"/>
</dbReference>
<dbReference type="InterPro" id="IPR001487">
    <property type="entry name" value="Bromodomain"/>
</dbReference>
<feature type="region of interest" description="Disordered" evidence="3">
    <location>
        <begin position="685"/>
        <end position="753"/>
    </location>
</feature>
<dbReference type="PROSITE" id="PS51525">
    <property type="entry name" value="NET"/>
    <property type="match status" value="1"/>
</dbReference>
<proteinExistence type="predicted"/>
<dbReference type="InterPro" id="IPR036427">
    <property type="entry name" value="Bromodomain-like_sf"/>
</dbReference>
<feature type="compositionally biased region" description="Low complexity" evidence="3">
    <location>
        <begin position="267"/>
        <end position="315"/>
    </location>
</feature>
<dbReference type="EMBL" id="JBFMKM010000014">
    <property type="protein sequence ID" value="KAL1297926.1"/>
    <property type="molecule type" value="Genomic_DNA"/>
</dbReference>
<evidence type="ECO:0000259" key="4">
    <source>
        <dbReference type="PROSITE" id="PS50014"/>
    </source>
</evidence>
<feature type="domain" description="Bromo" evidence="4">
    <location>
        <begin position="341"/>
        <end position="413"/>
    </location>
</feature>
<evidence type="ECO:0000256" key="2">
    <source>
        <dbReference type="PROSITE-ProRule" id="PRU00035"/>
    </source>
</evidence>
<evidence type="ECO:0000259" key="5">
    <source>
        <dbReference type="PROSITE" id="PS51525"/>
    </source>
</evidence>
<feature type="compositionally biased region" description="Basic and acidic residues" evidence="3">
    <location>
        <begin position="486"/>
        <end position="504"/>
    </location>
</feature>
<feature type="region of interest" description="Disordered" evidence="3">
    <location>
        <begin position="433"/>
        <end position="513"/>
    </location>
</feature>
<feature type="compositionally biased region" description="Acidic residues" evidence="3">
    <location>
        <begin position="645"/>
        <end position="663"/>
    </location>
</feature>
<accession>A0ABR3P5E5</accession>
<dbReference type="SUPFAM" id="SSF47370">
    <property type="entry name" value="Bromodomain"/>
    <property type="match status" value="2"/>
</dbReference>
<evidence type="ECO:0008006" key="8">
    <source>
        <dbReference type="Google" id="ProtNLM"/>
    </source>
</evidence>
<evidence type="ECO:0000256" key="1">
    <source>
        <dbReference type="ARBA" id="ARBA00023117"/>
    </source>
</evidence>
<dbReference type="PROSITE" id="PS50014">
    <property type="entry name" value="BROMODOMAIN_2"/>
    <property type="match status" value="2"/>
</dbReference>
<dbReference type="PRINTS" id="PR00503">
    <property type="entry name" value="BROMODOMAIN"/>
</dbReference>
<reference evidence="6 7" key="1">
    <citation type="submission" date="2024-07" db="EMBL/GenBank/DDBJ databases">
        <title>Draft sequence of the Neodothiora populina.</title>
        <authorList>
            <person name="Drown D.D."/>
            <person name="Schuette U.S."/>
            <person name="Buechlein A.B."/>
            <person name="Rusch D.R."/>
            <person name="Winton L.W."/>
            <person name="Adams G.A."/>
        </authorList>
    </citation>
    <scope>NUCLEOTIDE SEQUENCE [LARGE SCALE GENOMIC DNA]</scope>
    <source>
        <strain evidence="6 7">CPC 39397</strain>
    </source>
</reference>
<sequence>MSDSSTLQPELPSGEGLNQNPLPDGKAANEPSDDLFGDEPSESTKPVESKARVATSTEQQPAAIPDSVDQRPTSEPAPVAENASGIAPVAQSVPSEAKLDQPPVSPSEPLATGEVSVDKDTQMNDAPPQAAASELTDSARPSKSEAQIAEGISSATAPEKSVPTPPAEKPEMPDDKPTVAEVKTDESETASKPLEEVSAATTAPDSTAPKVAELADQPMMDTPSSGTVRPRDEVDGDDEPAAKRARTEEPAKDASVPATEPAVKEQAAPATAAPTPAPAAATTNGTGAHPSAPAAPAAAPAPTAVAPPAAAALAPSTTHFSNEPMKPTQKAVLSEKIKNTKKVKSAAFFTKPVDPVAQNIPHYTTIITQPMDLGTMERKLKADVYSSVDDFVADFELMITNCITFNGPQHPVAVAGQNLRAYFLKQMETVPVGSSASVAPPKPKKASPKPPSARRESRTHAVPGAARSPVEPSNTYALLPGGTPMIRRDDSAGRPKRDIIKPQRDLPYTAPKPKRKENQIALKFCEHILDEFKKPRNIKLTSAFLVPVDPVALNIPNYFSVVKRPMDLQTMTNKLKTGQYGTAVEFKDDFVLMLDNCFAFNPPGNPVHEQGKELRAAFEREWSKKELWVKKNTPQSQRASPASDAESDGEESDAEEEGGEIDSNEATIAMLRKQLETMQNTIASISGAKPAKSSSSGNKKKKSTSTSSKPVKKSSVSAPKPTIKPKPKKQRQVTYEEKQEISSATENMNDDQIAKLTNIITENVAKYKDMDAEDVELEIDDLPNDVQHKLLRYVRSLFPPKPESDDGNAIDDDYEPERPAARSGKKKHKPMKKHEQESRIKELQEQMSRLQGGLSGNQKAAAPAVQAKKDSSDEEDSESSEEE</sequence>
<dbReference type="GeneID" id="95980138"/>
<feature type="domain" description="Bromo" evidence="4">
    <location>
        <begin position="536"/>
        <end position="608"/>
    </location>
</feature>
<feature type="region of interest" description="Disordered" evidence="3">
    <location>
        <begin position="797"/>
        <end position="883"/>
    </location>
</feature>
<dbReference type="InterPro" id="IPR018359">
    <property type="entry name" value="Bromodomain_CS"/>
</dbReference>
<feature type="compositionally biased region" description="Acidic residues" evidence="3">
    <location>
        <begin position="31"/>
        <end position="41"/>
    </location>
</feature>
<dbReference type="Gene3D" id="1.20.920.10">
    <property type="entry name" value="Bromodomain-like"/>
    <property type="match status" value="2"/>
</dbReference>
<feature type="compositionally biased region" description="Low complexity" evidence="3">
    <location>
        <begin position="198"/>
        <end position="209"/>
    </location>
</feature>
<feature type="compositionally biased region" description="Acidic residues" evidence="3">
    <location>
        <begin position="872"/>
        <end position="883"/>
    </location>
</feature>
<dbReference type="InterPro" id="IPR050935">
    <property type="entry name" value="Bromo_chromatin_reader"/>
</dbReference>
<name>A0ABR3P5E5_9PEZI</name>
<evidence type="ECO:0000256" key="3">
    <source>
        <dbReference type="SAM" id="MobiDB-lite"/>
    </source>
</evidence>
<feature type="domain" description="NET" evidence="5">
    <location>
        <begin position="723"/>
        <end position="805"/>
    </location>
</feature>
<evidence type="ECO:0000313" key="6">
    <source>
        <dbReference type="EMBL" id="KAL1297926.1"/>
    </source>
</evidence>